<gene>
    <name evidence="2" type="ORF">AVDCRST_MAG30-1356</name>
</gene>
<evidence type="ECO:0000313" key="2">
    <source>
        <dbReference type="EMBL" id="CAA9490873.1"/>
    </source>
</evidence>
<dbReference type="AlphaFoldDB" id="A0A6J4SDP1"/>
<feature type="non-terminal residue" evidence="2">
    <location>
        <position position="65"/>
    </location>
</feature>
<proteinExistence type="predicted"/>
<feature type="non-terminal residue" evidence="2">
    <location>
        <position position="1"/>
    </location>
</feature>
<name>A0A6J4SDP1_9ACTN</name>
<organism evidence="2">
    <name type="scientific">uncultured Solirubrobacteraceae bacterium</name>
    <dbReference type="NCBI Taxonomy" id="1162706"/>
    <lineage>
        <taxon>Bacteria</taxon>
        <taxon>Bacillati</taxon>
        <taxon>Actinomycetota</taxon>
        <taxon>Thermoleophilia</taxon>
        <taxon>Solirubrobacterales</taxon>
        <taxon>Solirubrobacteraceae</taxon>
        <taxon>environmental samples</taxon>
    </lineage>
</organism>
<protein>
    <submittedName>
        <fullName evidence="2">Uncharacterized protein</fullName>
    </submittedName>
</protein>
<reference evidence="2" key="1">
    <citation type="submission" date="2020-02" db="EMBL/GenBank/DDBJ databases">
        <authorList>
            <person name="Meier V. D."/>
        </authorList>
    </citation>
    <scope>NUCLEOTIDE SEQUENCE</scope>
    <source>
        <strain evidence="2">AVDCRST_MAG30</strain>
    </source>
</reference>
<feature type="region of interest" description="Disordered" evidence="1">
    <location>
        <begin position="1"/>
        <end position="46"/>
    </location>
</feature>
<dbReference type="EMBL" id="CADCVS010000196">
    <property type="protein sequence ID" value="CAA9490873.1"/>
    <property type="molecule type" value="Genomic_DNA"/>
</dbReference>
<sequence length="65" mass="7009">CCADWSPPPPRSWSPRWSCSSRRSRTPGPRSARRSSGSRWCARSPRCSTSWGAARTATASGGRAG</sequence>
<evidence type="ECO:0000256" key="1">
    <source>
        <dbReference type="SAM" id="MobiDB-lite"/>
    </source>
</evidence>
<feature type="compositionally biased region" description="Pro residues" evidence="1">
    <location>
        <begin position="1"/>
        <end position="12"/>
    </location>
</feature>
<feature type="compositionally biased region" description="Low complexity" evidence="1">
    <location>
        <begin position="13"/>
        <end position="46"/>
    </location>
</feature>
<accession>A0A6J4SDP1</accession>